<dbReference type="Gene3D" id="1.25.40.390">
    <property type="match status" value="1"/>
</dbReference>
<comment type="subcellular location">
    <subcellularLocation>
        <location evidence="1">Cell outer membrane</location>
    </subcellularLocation>
</comment>
<dbReference type="InterPro" id="IPR033985">
    <property type="entry name" value="SusD-like_N"/>
</dbReference>
<proteinExistence type="inferred from homology"/>
<dbReference type="Pfam" id="PF14322">
    <property type="entry name" value="SusD-like_3"/>
    <property type="match status" value="1"/>
</dbReference>
<evidence type="ECO:0000256" key="5">
    <source>
        <dbReference type="ARBA" id="ARBA00023237"/>
    </source>
</evidence>
<dbReference type="SUPFAM" id="SSF48452">
    <property type="entry name" value="TPR-like"/>
    <property type="match status" value="1"/>
</dbReference>
<comment type="caution">
    <text evidence="8">The sequence shown here is derived from an EMBL/GenBank/DDBJ whole genome shotgun (WGS) entry which is preliminary data.</text>
</comment>
<evidence type="ECO:0000256" key="4">
    <source>
        <dbReference type="ARBA" id="ARBA00023136"/>
    </source>
</evidence>
<evidence type="ECO:0000256" key="3">
    <source>
        <dbReference type="ARBA" id="ARBA00022729"/>
    </source>
</evidence>
<dbReference type="RefSeq" id="WP_395438154.1">
    <property type="nucleotide sequence ID" value="NZ_JBAWKC010000002.1"/>
</dbReference>
<keyword evidence="5" id="KW-0998">Cell outer membrane</keyword>
<evidence type="ECO:0000313" key="9">
    <source>
        <dbReference type="Proteomes" id="UP001610104"/>
    </source>
</evidence>
<evidence type="ECO:0000259" key="6">
    <source>
        <dbReference type="Pfam" id="PF07980"/>
    </source>
</evidence>
<evidence type="ECO:0000259" key="7">
    <source>
        <dbReference type="Pfam" id="PF14322"/>
    </source>
</evidence>
<feature type="domain" description="RagB/SusD" evidence="6">
    <location>
        <begin position="385"/>
        <end position="508"/>
    </location>
</feature>
<sequence>MKIIRKIMYVGVILSFTSCSKDFLEVYPTDTLSAEQVSEAAEINPDVSKGTLLGIYENLYRRGSGGTDSQEDFGITTQYIQLDMLSADMAHLSKGYNRQTAISELTATVDPDSDYNYRGWRFLYRIINLSNLVIDGAGGNDVVPETANGKYTVGQAKALRGYAYYFLAHIYVNDITDLSKPVLPIYKSAEDLDQPKSTLQEVFDVAINDLLDAEILLDGFVRSAKIEINQDVVRGLLARTYGALNNWAKAEEYAKKVIDSGNYPIMTADEVAFLPGETGNVGGFNDVNSIPGIMWGIDITPEGQGLASLFSWWGFMDPYSYSYAAVGNAKGMDNVLYTKFRPDDIRRLQFDSSLRPRWKFYYKGAQNSSPSPFRLFSGPQTNIDSDSHYMRVAEMYLLHAEAAAENGNDAAARISLKAVLDLRLDDSSYIDALSGNALAEEAALQARLELFAEGQSYFIMKRRRETRTRAGSNWLDYQGSSFQHSDERLTYEIPQNEILFNSNLDGQN</sequence>
<organism evidence="8 9">
    <name type="scientific">Gaetbulibacter aquiaggeris</name>
    <dbReference type="NCBI Taxonomy" id="1735373"/>
    <lineage>
        <taxon>Bacteria</taxon>
        <taxon>Pseudomonadati</taxon>
        <taxon>Bacteroidota</taxon>
        <taxon>Flavobacteriia</taxon>
        <taxon>Flavobacteriales</taxon>
        <taxon>Flavobacteriaceae</taxon>
        <taxon>Gaetbulibacter</taxon>
    </lineage>
</organism>
<keyword evidence="4" id="KW-0472">Membrane</keyword>
<name>A0ABW7MRB2_9FLAO</name>
<dbReference type="InterPro" id="IPR011990">
    <property type="entry name" value="TPR-like_helical_dom_sf"/>
</dbReference>
<feature type="domain" description="SusD-like N-terminal" evidence="7">
    <location>
        <begin position="87"/>
        <end position="241"/>
    </location>
</feature>
<dbReference type="PROSITE" id="PS51257">
    <property type="entry name" value="PROKAR_LIPOPROTEIN"/>
    <property type="match status" value="1"/>
</dbReference>
<evidence type="ECO:0000256" key="1">
    <source>
        <dbReference type="ARBA" id="ARBA00004442"/>
    </source>
</evidence>
<comment type="similarity">
    <text evidence="2">Belongs to the SusD family.</text>
</comment>
<reference evidence="8 9" key="1">
    <citation type="submission" date="2024-02" db="EMBL/GenBank/DDBJ databases">
        <title>A Gaetbulibacter species isolated from tidal flats and genomic insights of their niches.</title>
        <authorList>
            <person name="Ye Y."/>
        </authorList>
    </citation>
    <scope>NUCLEOTIDE SEQUENCE [LARGE SCALE GENOMIC DNA]</scope>
    <source>
        <strain evidence="8 9">KEM-8</strain>
    </source>
</reference>
<accession>A0ABW7MRB2</accession>
<gene>
    <name evidence="8" type="ORF">V8G56_09185</name>
</gene>
<keyword evidence="3" id="KW-0732">Signal</keyword>
<protein>
    <submittedName>
        <fullName evidence="8">RagB/SusD family nutrient uptake outer membrane protein</fullName>
    </submittedName>
</protein>
<dbReference type="EMBL" id="JBAWKC010000002">
    <property type="protein sequence ID" value="MFH6768908.1"/>
    <property type="molecule type" value="Genomic_DNA"/>
</dbReference>
<dbReference type="InterPro" id="IPR012944">
    <property type="entry name" value="SusD_RagB_dom"/>
</dbReference>
<keyword evidence="9" id="KW-1185">Reference proteome</keyword>
<dbReference type="Proteomes" id="UP001610104">
    <property type="component" value="Unassembled WGS sequence"/>
</dbReference>
<evidence type="ECO:0000256" key="2">
    <source>
        <dbReference type="ARBA" id="ARBA00006275"/>
    </source>
</evidence>
<dbReference type="Pfam" id="PF07980">
    <property type="entry name" value="SusD_RagB"/>
    <property type="match status" value="1"/>
</dbReference>
<evidence type="ECO:0000313" key="8">
    <source>
        <dbReference type="EMBL" id="MFH6768908.1"/>
    </source>
</evidence>